<evidence type="ECO:0000313" key="3">
    <source>
        <dbReference type="Proteomes" id="UP000242287"/>
    </source>
</evidence>
<organism evidence="2 3">
    <name type="scientific">Amanita thiersii Skay4041</name>
    <dbReference type="NCBI Taxonomy" id="703135"/>
    <lineage>
        <taxon>Eukaryota</taxon>
        <taxon>Fungi</taxon>
        <taxon>Dikarya</taxon>
        <taxon>Basidiomycota</taxon>
        <taxon>Agaricomycotina</taxon>
        <taxon>Agaricomycetes</taxon>
        <taxon>Agaricomycetidae</taxon>
        <taxon>Agaricales</taxon>
        <taxon>Pluteineae</taxon>
        <taxon>Amanitaceae</taxon>
        <taxon>Amanita</taxon>
    </lineage>
</organism>
<dbReference type="AlphaFoldDB" id="A0A2A9NPR0"/>
<protein>
    <recommendedName>
        <fullName evidence="4">NB-ARC domain-containing protein</fullName>
    </recommendedName>
</protein>
<feature type="region of interest" description="Disordered" evidence="1">
    <location>
        <begin position="196"/>
        <end position="221"/>
    </location>
</feature>
<evidence type="ECO:0008006" key="4">
    <source>
        <dbReference type="Google" id="ProtNLM"/>
    </source>
</evidence>
<dbReference type="InterPro" id="IPR059179">
    <property type="entry name" value="MLKL-like_MCAfunc"/>
</dbReference>
<evidence type="ECO:0000256" key="1">
    <source>
        <dbReference type="SAM" id="MobiDB-lite"/>
    </source>
</evidence>
<name>A0A2A9NPR0_9AGAR</name>
<gene>
    <name evidence="2" type="ORF">AMATHDRAFT_48033</name>
</gene>
<evidence type="ECO:0000313" key="2">
    <source>
        <dbReference type="EMBL" id="PFH50311.1"/>
    </source>
</evidence>
<dbReference type="CDD" id="cd21037">
    <property type="entry name" value="MLKL_NTD"/>
    <property type="match status" value="1"/>
</dbReference>
<dbReference type="STRING" id="703135.A0A2A9NPR0"/>
<keyword evidence="3" id="KW-1185">Reference proteome</keyword>
<dbReference type="EMBL" id="KZ302007">
    <property type="protein sequence ID" value="PFH50311.1"/>
    <property type="molecule type" value="Genomic_DNA"/>
</dbReference>
<dbReference type="InterPro" id="IPR027417">
    <property type="entry name" value="P-loop_NTPase"/>
</dbReference>
<proteinExistence type="predicted"/>
<dbReference type="Gene3D" id="3.40.50.300">
    <property type="entry name" value="P-loop containing nucleotide triphosphate hydrolases"/>
    <property type="match status" value="1"/>
</dbReference>
<dbReference type="OrthoDB" id="621413at2759"/>
<dbReference type="SUPFAM" id="SSF52540">
    <property type="entry name" value="P-loop containing nucleoside triphosphate hydrolases"/>
    <property type="match status" value="1"/>
</dbReference>
<accession>A0A2A9NPR0</accession>
<sequence>MQSQQTPLLCPPMPKRSKQSQNPPAIRATPGENKRLNLQPWRDAIDVIGGLIPFPFVQPASKAVVKAMDQTQAVGDNRDRFHEIRKRTTNMIQLVRKAAIVEHAETPSPEIKEALATAEKSLLTISEHLNEWMRWKSLPKEFLDSNEYQDFFTKSQSELEQVRFNLTLETALAIRLDMGRLESKIKDIELCHATNQRIPGSTEEEQQTETQSSRNPSGPAIGLDRSSRSSLLMVQSLRENQLMSWFWVACATFLAIIHASMHAAERARRPVIIGMEVIHVERNVSSPLTRLPAAPDIFYGRDDLIKNMVGNVIDAKSQNGQQHIALTGGVGSGKSTSGRMFINHVEVGQAFGEARHWIPCQSSTNVESVLEALADSLPMRTRSNNPLTDIIMHLRFHPASLLIVFDNLEMPDNEEELKTLENALGKIVQPGQVFLLLTTRDLPLPASVRWLHYIVRPLSVEAAIQTYKAISSYHDNKIEELVRAVDCVPFAVVVLARQGQLGIYPSEILNALRSDHAPNLSLIDNVIRTALSSKRFTSDPDSLALLTILSRLPKGAQMKNLSKIAPTIQNHYEAVSTLLASSLATREPDGNIQVQAPTRSL</sequence>
<reference evidence="2 3" key="1">
    <citation type="submission" date="2014-02" db="EMBL/GenBank/DDBJ databases">
        <title>Transposable element dynamics among asymbiotic and ectomycorrhizal Amanita fungi.</title>
        <authorList>
            <consortium name="DOE Joint Genome Institute"/>
            <person name="Hess J."/>
            <person name="Skrede I."/>
            <person name="Wolfe B."/>
            <person name="LaButti K."/>
            <person name="Ohm R.A."/>
            <person name="Grigoriev I.V."/>
            <person name="Pringle A."/>
        </authorList>
    </citation>
    <scope>NUCLEOTIDE SEQUENCE [LARGE SCALE GENOMIC DNA]</scope>
    <source>
        <strain evidence="2 3">SKay4041</strain>
    </source>
</reference>
<dbReference type="Proteomes" id="UP000242287">
    <property type="component" value="Unassembled WGS sequence"/>
</dbReference>
<feature type="region of interest" description="Disordered" evidence="1">
    <location>
        <begin position="1"/>
        <end position="31"/>
    </location>
</feature>